<comment type="subcellular location">
    <subcellularLocation>
        <location evidence="9">Endomembrane system</location>
        <topology evidence="9">Lipid-anchor</topology>
    </subcellularLocation>
    <subcellularLocation>
        <location evidence="1">Membrane</location>
        <topology evidence="1">Lipid-anchor</topology>
        <topology evidence="1">GPI-anchor</topology>
    </subcellularLocation>
</comment>
<feature type="chain" id="PRO_5032589622" description="Phytocyanin domain-containing protein" evidence="12">
    <location>
        <begin position="33"/>
        <end position="216"/>
    </location>
</feature>
<keyword evidence="6" id="KW-0325">Glycoprotein</keyword>
<dbReference type="OrthoDB" id="959565at2759"/>
<keyword evidence="11" id="KW-0812">Transmembrane</keyword>
<dbReference type="Proteomes" id="UP000604825">
    <property type="component" value="Unassembled WGS sequence"/>
</dbReference>
<evidence type="ECO:0000256" key="8">
    <source>
        <dbReference type="ARBA" id="ARBA00035011"/>
    </source>
</evidence>
<keyword evidence="7" id="KW-0449">Lipoprotein</keyword>
<dbReference type="GO" id="GO:0009055">
    <property type="term" value="F:electron transfer activity"/>
    <property type="evidence" value="ECO:0007669"/>
    <property type="project" value="InterPro"/>
</dbReference>
<evidence type="ECO:0000259" key="13">
    <source>
        <dbReference type="PROSITE" id="PS51485"/>
    </source>
</evidence>
<comment type="similarity">
    <text evidence="8">Belongs to the early nodulin-like (ENODL) family.</text>
</comment>
<evidence type="ECO:0000313" key="14">
    <source>
        <dbReference type="EMBL" id="CAD6250255.1"/>
    </source>
</evidence>
<keyword evidence="2" id="KW-0336">GPI-anchor</keyword>
<feature type="signal peptide" evidence="12">
    <location>
        <begin position="1"/>
        <end position="32"/>
    </location>
</feature>
<dbReference type="InterPro" id="IPR039391">
    <property type="entry name" value="Phytocyanin-like"/>
</dbReference>
<accession>A0A811PWI2</accession>
<dbReference type="InterPro" id="IPR003245">
    <property type="entry name" value="Phytocyanin_dom"/>
</dbReference>
<keyword evidence="3 12" id="KW-0732">Signal</keyword>
<dbReference type="InterPro" id="IPR041846">
    <property type="entry name" value="ENL_dom"/>
</dbReference>
<keyword evidence="11" id="KW-1133">Transmembrane helix</keyword>
<sequence>MAAAAGSSRVLPALMILTGVFFLLVAPGGVAAGAAAAPPAGLEFRVGGPRGWRVPDDNTSYDWWAMNNRFHVGDHLYFKYANDSVLVVDRLAFDACNASELLAAFADGATKFRLDRPGFFCFISGEAGHCEEGQRLIVRVMVHPALAAAPGPAASAPGAPTTQPGASHGGGGGRPRPSGCSCSNASSGVGTAVAAATGVAIAAAMATVVGLVLMLQ</sequence>
<gene>
    <name evidence="14" type="ORF">NCGR_LOCUS34049</name>
</gene>
<name>A0A811PWI2_9POAL</name>
<evidence type="ECO:0000256" key="7">
    <source>
        <dbReference type="ARBA" id="ARBA00023288"/>
    </source>
</evidence>
<comment type="caution">
    <text evidence="14">The sequence shown here is derived from an EMBL/GenBank/DDBJ whole genome shotgun (WGS) entry which is preliminary data.</text>
</comment>
<evidence type="ECO:0000313" key="15">
    <source>
        <dbReference type="Proteomes" id="UP000604825"/>
    </source>
</evidence>
<feature type="transmembrane region" description="Helical" evidence="11">
    <location>
        <begin position="192"/>
        <end position="215"/>
    </location>
</feature>
<feature type="region of interest" description="Disordered" evidence="10">
    <location>
        <begin position="152"/>
        <end position="180"/>
    </location>
</feature>
<dbReference type="AlphaFoldDB" id="A0A811PWI2"/>
<protein>
    <recommendedName>
        <fullName evidence="13">Phytocyanin domain-containing protein</fullName>
    </recommendedName>
</protein>
<evidence type="ECO:0000256" key="11">
    <source>
        <dbReference type="SAM" id="Phobius"/>
    </source>
</evidence>
<evidence type="ECO:0000256" key="6">
    <source>
        <dbReference type="ARBA" id="ARBA00023180"/>
    </source>
</evidence>
<dbReference type="GO" id="GO:0005886">
    <property type="term" value="C:plasma membrane"/>
    <property type="evidence" value="ECO:0007669"/>
    <property type="project" value="TreeGrafter"/>
</dbReference>
<evidence type="ECO:0000256" key="12">
    <source>
        <dbReference type="SAM" id="SignalP"/>
    </source>
</evidence>
<keyword evidence="15" id="KW-1185">Reference proteome</keyword>
<dbReference type="PANTHER" id="PTHR33021:SF495">
    <property type="entry name" value="EARLY NODULIN-LIKE PROTEIN 1"/>
    <property type="match status" value="1"/>
</dbReference>
<organism evidence="14 15">
    <name type="scientific">Miscanthus lutarioriparius</name>
    <dbReference type="NCBI Taxonomy" id="422564"/>
    <lineage>
        <taxon>Eukaryota</taxon>
        <taxon>Viridiplantae</taxon>
        <taxon>Streptophyta</taxon>
        <taxon>Embryophyta</taxon>
        <taxon>Tracheophyta</taxon>
        <taxon>Spermatophyta</taxon>
        <taxon>Magnoliopsida</taxon>
        <taxon>Liliopsida</taxon>
        <taxon>Poales</taxon>
        <taxon>Poaceae</taxon>
        <taxon>PACMAD clade</taxon>
        <taxon>Panicoideae</taxon>
        <taxon>Andropogonodae</taxon>
        <taxon>Andropogoneae</taxon>
        <taxon>Saccharinae</taxon>
        <taxon>Miscanthus</taxon>
    </lineage>
</organism>
<dbReference type="PANTHER" id="PTHR33021">
    <property type="entry name" value="BLUE COPPER PROTEIN"/>
    <property type="match status" value="1"/>
</dbReference>
<proteinExistence type="inferred from homology"/>
<keyword evidence="5" id="KW-1015">Disulfide bond</keyword>
<dbReference type="PROSITE" id="PS51485">
    <property type="entry name" value="PHYTOCYANIN"/>
    <property type="match status" value="1"/>
</dbReference>
<dbReference type="CDD" id="cd11019">
    <property type="entry name" value="OsENODL1_like"/>
    <property type="match status" value="1"/>
</dbReference>
<dbReference type="FunFam" id="2.60.40.420:FF:000010">
    <property type="entry name" value="Early nodulin-like protein 1"/>
    <property type="match status" value="1"/>
</dbReference>
<evidence type="ECO:0000256" key="9">
    <source>
        <dbReference type="ARBA" id="ARBA00037868"/>
    </source>
</evidence>
<evidence type="ECO:0000256" key="3">
    <source>
        <dbReference type="ARBA" id="ARBA00022729"/>
    </source>
</evidence>
<reference evidence="14" key="1">
    <citation type="submission" date="2020-10" db="EMBL/GenBank/DDBJ databases">
        <authorList>
            <person name="Han B."/>
            <person name="Lu T."/>
            <person name="Zhao Q."/>
            <person name="Huang X."/>
            <person name="Zhao Y."/>
        </authorList>
    </citation>
    <scope>NUCLEOTIDE SEQUENCE</scope>
</reference>
<evidence type="ECO:0000256" key="4">
    <source>
        <dbReference type="ARBA" id="ARBA00023136"/>
    </source>
</evidence>
<dbReference type="Gene3D" id="2.60.40.420">
    <property type="entry name" value="Cupredoxins - blue copper proteins"/>
    <property type="match status" value="1"/>
</dbReference>
<dbReference type="InterPro" id="IPR008972">
    <property type="entry name" value="Cupredoxin"/>
</dbReference>
<feature type="compositionally biased region" description="Low complexity" evidence="10">
    <location>
        <begin position="152"/>
        <end position="166"/>
    </location>
</feature>
<evidence type="ECO:0000256" key="1">
    <source>
        <dbReference type="ARBA" id="ARBA00004589"/>
    </source>
</evidence>
<evidence type="ECO:0000256" key="5">
    <source>
        <dbReference type="ARBA" id="ARBA00023157"/>
    </source>
</evidence>
<dbReference type="SUPFAM" id="SSF49503">
    <property type="entry name" value="Cupredoxins"/>
    <property type="match status" value="1"/>
</dbReference>
<dbReference type="GO" id="GO:0098552">
    <property type="term" value="C:side of membrane"/>
    <property type="evidence" value="ECO:0007669"/>
    <property type="project" value="UniProtKB-KW"/>
</dbReference>
<dbReference type="Pfam" id="PF02298">
    <property type="entry name" value="Cu_bind_like"/>
    <property type="match status" value="1"/>
</dbReference>
<evidence type="ECO:0000256" key="10">
    <source>
        <dbReference type="SAM" id="MobiDB-lite"/>
    </source>
</evidence>
<keyword evidence="4 11" id="KW-0472">Membrane</keyword>
<evidence type="ECO:0000256" key="2">
    <source>
        <dbReference type="ARBA" id="ARBA00022622"/>
    </source>
</evidence>
<dbReference type="GO" id="GO:0012505">
    <property type="term" value="C:endomembrane system"/>
    <property type="evidence" value="ECO:0007669"/>
    <property type="project" value="UniProtKB-SubCell"/>
</dbReference>
<dbReference type="EMBL" id="CAJGYO010000008">
    <property type="protein sequence ID" value="CAD6250255.1"/>
    <property type="molecule type" value="Genomic_DNA"/>
</dbReference>
<feature type="domain" description="Phytocyanin" evidence="13">
    <location>
        <begin position="42"/>
        <end position="142"/>
    </location>
</feature>